<dbReference type="Gene3D" id="1.10.10.10">
    <property type="entry name" value="Winged helix-like DNA-binding domain superfamily/Winged helix DNA-binding domain"/>
    <property type="match status" value="1"/>
</dbReference>
<dbReference type="SUPFAM" id="SSF53067">
    <property type="entry name" value="Actin-like ATPase domain"/>
    <property type="match status" value="1"/>
</dbReference>
<evidence type="ECO:0000313" key="3">
    <source>
        <dbReference type="Proteomes" id="UP000292027"/>
    </source>
</evidence>
<dbReference type="Proteomes" id="UP000292027">
    <property type="component" value="Unassembled WGS sequence"/>
</dbReference>
<dbReference type="PANTHER" id="PTHR18964:SF149">
    <property type="entry name" value="BIFUNCTIONAL UDP-N-ACETYLGLUCOSAMINE 2-EPIMERASE_N-ACETYLMANNOSAMINE KINASE"/>
    <property type="match status" value="1"/>
</dbReference>
<sequence length="412" mass="43423">MSHRHDSYLGYLNGYDADVTGAFPRAATDQSLLRRLNELSVLGALRGNGARPLREVADATGLSWRSAQVVTEKLGEQGWLAETEAEADDKRIGRPARRYRFRSEAGYVVGLDIGQRKIRVIIADLDATVVSSHQVEVSAEDSADARLESADQALREALATAGIQPQNVWAVTMGTSGVIAPDGTITSVLLPGWTGLDPRTRLTAVAPCPVTVVNDANLAALAERWRGRSAENMIYLLVGMRLGAGLIISGKLHTGSGGAAGEIGMLQGSGWNDASERLAATPVAPVNESPEDRDLAATRVFQAARESHPAALAAVDRFAADLARGVTPMVLTVDPELVVLGGSFSHAADLLVPRLETLLAGTCVHTPQLAASERGDDAVAYGALRLALDTVDQRIASLDSASPLIPAAVRGH</sequence>
<dbReference type="EMBL" id="SHKR01000012">
    <property type="protein sequence ID" value="RZU15822.1"/>
    <property type="molecule type" value="Genomic_DNA"/>
</dbReference>
<dbReference type="InterPro" id="IPR043129">
    <property type="entry name" value="ATPase_NBD"/>
</dbReference>
<dbReference type="GO" id="GO:0016301">
    <property type="term" value="F:kinase activity"/>
    <property type="evidence" value="ECO:0007669"/>
    <property type="project" value="UniProtKB-KW"/>
</dbReference>
<keyword evidence="2" id="KW-0418">Kinase</keyword>
<dbReference type="PANTHER" id="PTHR18964">
    <property type="entry name" value="ROK (REPRESSOR, ORF, KINASE) FAMILY"/>
    <property type="match status" value="1"/>
</dbReference>
<dbReference type="SUPFAM" id="SSF46785">
    <property type="entry name" value="Winged helix' DNA-binding domain"/>
    <property type="match status" value="1"/>
</dbReference>
<keyword evidence="3" id="KW-1185">Reference proteome</keyword>
<dbReference type="InterPro" id="IPR036388">
    <property type="entry name" value="WH-like_DNA-bd_sf"/>
</dbReference>
<dbReference type="AlphaFoldDB" id="A0A4Q7WZ09"/>
<organism evidence="2 3">
    <name type="scientific">Kribbella rubisoli</name>
    <dbReference type="NCBI Taxonomy" id="3075929"/>
    <lineage>
        <taxon>Bacteria</taxon>
        <taxon>Bacillati</taxon>
        <taxon>Actinomycetota</taxon>
        <taxon>Actinomycetes</taxon>
        <taxon>Propionibacteriales</taxon>
        <taxon>Kribbellaceae</taxon>
        <taxon>Kribbella</taxon>
    </lineage>
</organism>
<reference evidence="2 3" key="1">
    <citation type="journal article" date="2015" name="Stand. Genomic Sci.">
        <title>Genomic Encyclopedia of Bacterial and Archaeal Type Strains, Phase III: the genomes of soil and plant-associated and newly described type strains.</title>
        <authorList>
            <person name="Whitman W.B."/>
            <person name="Woyke T."/>
            <person name="Klenk H.P."/>
            <person name="Zhou Y."/>
            <person name="Lilburn T.G."/>
            <person name="Beck B.J."/>
            <person name="De Vos P."/>
            <person name="Vandamme P."/>
            <person name="Eisen J.A."/>
            <person name="Garrity G."/>
            <person name="Hugenholtz P."/>
            <person name="Kyrpides N.C."/>
        </authorList>
    </citation>
    <scope>NUCLEOTIDE SEQUENCE [LARGE SCALE GENOMIC DNA]</scope>
    <source>
        <strain evidence="2 3">VKM Ac-2540</strain>
    </source>
</reference>
<evidence type="ECO:0000256" key="1">
    <source>
        <dbReference type="ARBA" id="ARBA00006479"/>
    </source>
</evidence>
<dbReference type="Pfam" id="PF00480">
    <property type="entry name" value="ROK"/>
    <property type="match status" value="1"/>
</dbReference>
<name>A0A4Q7WZ09_9ACTN</name>
<dbReference type="InterPro" id="IPR000600">
    <property type="entry name" value="ROK"/>
</dbReference>
<comment type="similarity">
    <text evidence="1">Belongs to the ROK (NagC/XylR) family.</text>
</comment>
<keyword evidence="2" id="KW-0808">Transferase</keyword>
<dbReference type="InterPro" id="IPR036390">
    <property type="entry name" value="WH_DNA-bd_sf"/>
</dbReference>
<protein>
    <submittedName>
        <fullName evidence="2">NBD/HSP70 family sugar kinase</fullName>
    </submittedName>
</protein>
<proteinExistence type="inferred from homology"/>
<dbReference type="Gene3D" id="3.30.420.40">
    <property type="match status" value="2"/>
</dbReference>
<evidence type="ECO:0000313" key="2">
    <source>
        <dbReference type="EMBL" id="RZU15822.1"/>
    </source>
</evidence>
<accession>A0A4Q7WZ09</accession>
<comment type="caution">
    <text evidence="2">The sequence shown here is derived from an EMBL/GenBank/DDBJ whole genome shotgun (WGS) entry which is preliminary data.</text>
</comment>
<gene>
    <name evidence="2" type="ORF">EV645_3360</name>
</gene>